<sequence>MTVLTRNRPRGGRFHRARTTAVLAGLLGAAALTLTGCGIFPAGGQKEASASAMLQEIPGVDTVYLGTNSSYSGVIKQSFLNTHVTLEPGAVVTNLPALLEYVLAVTWSANQLEPNQSVSVGISSDGATVPGLLAAADSLGWTSARTLPMTNSDLFLSLDEVRAKLGSWPGKVPSTPFGLIEVAVAPTPAG</sequence>
<dbReference type="RefSeq" id="WP_134536651.1">
    <property type="nucleotide sequence ID" value="NZ_SOFG01000026.1"/>
</dbReference>
<organism evidence="1 2">
    <name type="scientific">Cryobacterium algoricola</name>
    <dbReference type="NCBI Taxonomy" id="1259183"/>
    <lineage>
        <taxon>Bacteria</taxon>
        <taxon>Bacillati</taxon>
        <taxon>Actinomycetota</taxon>
        <taxon>Actinomycetes</taxon>
        <taxon>Micrococcales</taxon>
        <taxon>Microbacteriaceae</taxon>
        <taxon>Cryobacterium</taxon>
    </lineage>
</organism>
<evidence type="ECO:0000313" key="2">
    <source>
        <dbReference type="Proteomes" id="UP000297608"/>
    </source>
</evidence>
<dbReference type="Proteomes" id="UP000297608">
    <property type="component" value="Unassembled WGS sequence"/>
</dbReference>
<keyword evidence="2" id="KW-1185">Reference proteome</keyword>
<evidence type="ECO:0000313" key="1">
    <source>
        <dbReference type="EMBL" id="TFB83201.1"/>
    </source>
</evidence>
<proteinExistence type="predicted"/>
<evidence type="ECO:0008006" key="3">
    <source>
        <dbReference type="Google" id="ProtNLM"/>
    </source>
</evidence>
<accession>A0ABY2I7Y3</accession>
<comment type="caution">
    <text evidence="1">The sequence shown here is derived from an EMBL/GenBank/DDBJ whole genome shotgun (WGS) entry which is preliminary data.</text>
</comment>
<name>A0ABY2I7Y3_9MICO</name>
<protein>
    <recommendedName>
        <fullName evidence="3">GerMN domain-containing protein</fullName>
    </recommendedName>
</protein>
<reference evidence="1 2" key="1">
    <citation type="submission" date="2019-03" db="EMBL/GenBank/DDBJ databases">
        <title>Genomics of glacier-inhabiting Cryobacterium strains.</title>
        <authorList>
            <person name="Liu Q."/>
            <person name="Xin Y.-H."/>
        </authorList>
    </citation>
    <scope>NUCLEOTIDE SEQUENCE [LARGE SCALE GENOMIC DNA]</scope>
    <source>
        <strain evidence="1 2">MDB2-B</strain>
    </source>
</reference>
<gene>
    <name evidence="1" type="ORF">E3O44_18695</name>
</gene>
<dbReference type="EMBL" id="SOFG01000026">
    <property type="protein sequence ID" value="TFB83201.1"/>
    <property type="molecule type" value="Genomic_DNA"/>
</dbReference>